<dbReference type="CDD" id="cd00130">
    <property type="entry name" value="PAS"/>
    <property type="match status" value="1"/>
</dbReference>
<dbReference type="InterPro" id="IPR035965">
    <property type="entry name" value="PAS-like_dom_sf"/>
</dbReference>
<name>A0ABT7XSN6_9NEIS</name>
<dbReference type="SMART" id="SM00091">
    <property type="entry name" value="PAS"/>
    <property type="match status" value="1"/>
</dbReference>
<dbReference type="EMBL" id="JAUEDK010000043">
    <property type="protein sequence ID" value="MDN0076817.1"/>
    <property type="molecule type" value="Genomic_DNA"/>
</dbReference>
<dbReference type="SUPFAM" id="SSF58104">
    <property type="entry name" value="Methyl-accepting chemotaxis protein (MCP) signaling domain"/>
    <property type="match status" value="1"/>
</dbReference>
<dbReference type="PROSITE" id="PS50111">
    <property type="entry name" value="CHEMOTAXIS_TRANSDUC_2"/>
    <property type="match status" value="1"/>
</dbReference>
<dbReference type="PANTHER" id="PTHR32089">
    <property type="entry name" value="METHYL-ACCEPTING CHEMOTAXIS PROTEIN MCPB"/>
    <property type="match status" value="1"/>
</dbReference>
<feature type="domain" description="PAC" evidence="5">
    <location>
        <begin position="215"/>
        <end position="267"/>
    </location>
</feature>
<feature type="domain" description="PAC" evidence="5">
    <location>
        <begin position="93"/>
        <end position="145"/>
    </location>
</feature>
<sequence length="438" mass="48102">MFNRALKQQITQLQQALHAMQPYKLCMDNNLTSVEFDLAKNVVAASKPLLERFGYHGIEALRGKPYNTLFPDMPSNGSQYVQLWNTLQQGTTFTGQLQGVDRSGALLWLQVCCMPLLDEQQKLRGYFLVGLDLTDQIASSQRNSAILQAIDRSMAIIEFTPDGKIVTANDNFQQVTGYRADELKGHHHSMLCEPAFVQSAEYGKLWNSLQRGEYHAGRIQRRHRNGEALWLEASYNPVLDSTGKVQSVIKFASDITAQVHQANAERDAAMLAYHSSQQTLSLSDSGVIGVQQSIGEIQEMAGNLESAGQNIQGLGARSQEITSIVQTIRDIADQTNLLALNAAIEAARAGETGRGFAVVADEVRKLAERTASSTSEITRMVNDIQQQTAQAVRNVQELLQQAQHSVSMVQAAGDTIGQIRDGAESVVGAVNKLTQMKQ</sequence>
<dbReference type="Pfam" id="PF00015">
    <property type="entry name" value="MCPsignal"/>
    <property type="match status" value="1"/>
</dbReference>
<dbReference type="Pfam" id="PF08448">
    <property type="entry name" value="PAS_4"/>
    <property type="match status" value="1"/>
</dbReference>
<dbReference type="SUPFAM" id="SSF55785">
    <property type="entry name" value="PYP-like sensor domain (PAS domain)"/>
    <property type="match status" value="2"/>
</dbReference>
<keyword evidence="7" id="KW-1185">Reference proteome</keyword>
<evidence type="ECO:0000313" key="6">
    <source>
        <dbReference type="EMBL" id="MDN0076817.1"/>
    </source>
</evidence>
<proteinExistence type="predicted"/>
<dbReference type="InterPro" id="IPR001610">
    <property type="entry name" value="PAC"/>
</dbReference>
<evidence type="ECO:0000256" key="1">
    <source>
        <dbReference type="ARBA" id="ARBA00023224"/>
    </source>
</evidence>
<dbReference type="PROSITE" id="PS50113">
    <property type="entry name" value="PAC"/>
    <property type="match status" value="2"/>
</dbReference>
<evidence type="ECO:0000313" key="7">
    <source>
        <dbReference type="Proteomes" id="UP001168540"/>
    </source>
</evidence>
<accession>A0ABT7XSN6</accession>
<dbReference type="CDD" id="cd11386">
    <property type="entry name" value="MCP_signal"/>
    <property type="match status" value="1"/>
</dbReference>
<dbReference type="Proteomes" id="UP001168540">
    <property type="component" value="Unassembled WGS sequence"/>
</dbReference>
<dbReference type="PANTHER" id="PTHR32089:SF112">
    <property type="entry name" value="LYSOZYME-LIKE PROTEIN-RELATED"/>
    <property type="match status" value="1"/>
</dbReference>
<keyword evidence="1 2" id="KW-0807">Transducer</keyword>
<dbReference type="RefSeq" id="WP_289831454.1">
    <property type="nucleotide sequence ID" value="NZ_JAUEDK010000043.1"/>
</dbReference>
<feature type="domain" description="Methyl-accepting transducer" evidence="3">
    <location>
        <begin position="267"/>
        <end position="438"/>
    </location>
</feature>
<organism evidence="6 7">
    <name type="scientific">Crenobacter oryzisoli</name>
    <dbReference type="NCBI Taxonomy" id="3056844"/>
    <lineage>
        <taxon>Bacteria</taxon>
        <taxon>Pseudomonadati</taxon>
        <taxon>Pseudomonadota</taxon>
        <taxon>Betaproteobacteria</taxon>
        <taxon>Neisseriales</taxon>
        <taxon>Neisseriaceae</taxon>
        <taxon>Crenobacter</taxon>
    </lineage>
</organism>
<dbReference type="PROSITE" id="PS50112">
    <property type="entry name" value="PAS"/>
    <property type="match status" value="1"/>
</dbReference>
<dbReference type="InterPro" id="IPR013656">
    <property type="entry name" value="PAS_4"/>
</dbReference>
<feature type="domain" description="PAS" evidence="4">
    <location>
        <begin position="139"/>
        <end position="185"/>
    </location>
</feature>
<dbReference type="Gene3D" id="3.30.450.20">
    <property type="entry name" value="PAS domain"/>
    <property type="match status" value="2"/>
</dbReference>
<dbReference type="SMART" id="SM00283">
    <property type="entry name" value="MA"/>
    <property type="match status" value="1"/>
</dbReference>
<dbReference type="InterPro" id="IPR000700">
    <property type="entry name" value="PAS-assoc_C"/>
</dbReference>
<evidence type="ECO:0000259" key="3">
    <source>
        <dbReference type="PROSITE" id="PS50111"/>
    </source>
</evidence>
<dbReference type="NCBIfam" id="TIGR00229">
    <property type="entry name" value="sensory_box"/>
    <property type="match status" value="1"/>
</dbReference>
<gene>
    <name evidence="6" type="ORF">QU481_18370</name>
</gene>
<dbReference type="SMART" id="SM00086">
    <property type="entry name" value="PAC"/>
    <property type="match status" value="2"/>
</dbReference>
<dbReference type="Pfam" id="PF08447">
    <property type="entry name" value="PAS_3"/>
    <property type="match status" value="1"/>
</dbReference>
<protein>
    <submittedName>
        <fullName evidence="6">Methyl-accepting chemotaxis protein</fullName>
    </submittedName>
</protein>
<evidence type="ECO:0000259" key="5">
    <source>
        <dbReference type="PROSITE" id="PS50113"/>
    </source>
</evidence>
<evidence type="ECO:0000256" key="2">
    <source>
        <dbReference type="PROSITE-ProRule" id="PRU00284"/>
    </source>
</evidence>
<dbReference type="InterPro" id="IPR004089">
    <property type="entry name" value="MCPsignal_dom"/>
</dbReference>
<comment type="caution">
    <text evidence="6">The sequence shown here is derived from an EMBL/GenBank/DDBJ whole genome shotgun (WGS) entry which is preliminary data.</text>
</comment>
<dbReference type="InterPro" id="IPR013655">
    <property type="entry name" value="PAS_fold_3"/>
</dbReference>
<dbReference type="Gene3D" id="6.10.250.3200">
    <property type="match status" value="1"/>
</dbReference>
<evidence type="ECO:0000259" key="4">
    <source>
        <dbReference type="PROSITE" id="PS50112"/>
    </source>
</evidence>
<reference evidence="6" key="1">
    <citation type="submission" date="2023-06" db="EMBL/GenBank/DDBJ databases">
        <authorList>
            <person name="Zhang S."/>
        </authorList>
    </citation>
    <scope>NUCLEOTIDE SEQUENCE</scope>
    <source>
        <strain evidence="6">SG2303</strain>
    </source>
</reference>
<dbReference type="InterPro" id="IPR000014">
    <property type="entry name" value="PAS"/>
</dbReference>